<evidence type="ECO:0000313" key="2">
    <source>
        <dbReference type="EMBL" id="MBF1672606.1"/>
    </source>
</evidence>
<dbReference type="Proteomes" id="UP000785653">
    <property type="component" value="Unassembled WGS sequence"/>
</dbReference>
<sequence>MDIPDNADWLFALSDLRRTWLTTGDPKLKSWLDGDLSKFDSAQIQKTCYEALVTFAPDIPRTHHYRRLIGADLYMATDNHDITKLQADIARLRLDHGKVVEGCNRLERERNHNRNTAARLRKEIEDWAGEPSDPEAHRRIVQMKSNEAAADTLEEELERQRDILSDIEQVLTTQEANLNALLVTEQTNKLLTQTAELVESVSGTRARLSGSTPIRSDSKLLAEARGRNEVAADRLLGGDRQAEAELDALALEEEARQLMKRGK</sequence>
<organism evidence="2 3">
    <name type="scientific">Rothia mucilaginosa</name>
    <dbReference type="NCBI Taxonomy" id="43675"/>
    <lineage>
        <taxon>Bacteria</taxon>
        <taxon>Bacillati</taxon>
        <taxon>Actinomycetota</taxon>
        <taxon>Actinomycetes</taxon>
        <taxon>Micrococcales</taxon>
        <taxon>Micrococcaceae</taxon>
        <taxon>Rothia</taxon>
    </lineage>
</organism>
<dbReference type="EMBL" id="JABZXS010000001">
    <property type="protein sequence ID" value="MBF1672606.1"/>
    <property type="molecule type" value="Genomic_DNA"/>
</dbReference>
<proteinExistence type="predicted"/>
<name>A0A930Q0A2_9MICC</name>
<reference evidence="2" key="1">
    <citation type="submission" date="2020-04" db="EMBL/GenBank/DDBJ databases">
        <title>Deep metagenomics examines the oral microbiome during advanced dental caries in children, revealing novel taxa and co-occurrences with host molecules.</title>
        <authorList>
            <person name="Baker J.L."/>
            <person name="Morton J.T."/>
            <person name="Dinis M."/>
            <person name="Alvarez R."/>
            <person name="Tran N.C."/>
            <person name="Knight R."/>
            <person name="Edlund A."/>
        </authorList>
    </citation>
    <scope>NUCLEOTIDE SEQUENCE</scope>
    <source>
        <strain evidence="2">JCVI_47_bin.3</strain>
    </source>
</reference>
<comment type="caution">
    <text evidence="2">The sequence shown here is derived from an EMBL/GenBank/DDBJ whole genome shotgun (WGS) entry which is preliminary data.</text>
</comment>
<protein>
    <submittedName>
        <fullName evidence="2">Uncharacterized protein</fullName>
    </submittedName>
</protein>
<dbReference type="AlphaFoldDB" id="A0A930Q0A2"/>
<keyword evidence="1" id="KW-0175">Coiled coil</keyword>
<feature type="coiled-coil region" evidence="1">
    <location>
        <begin position="103"/>
        <end position="170"/>
    </location>
</feature>
<evidence type="ECO:0000256" key="1">
    <source>
        <dbReference type="SAM" id="Coils"/>
    </source>
</evidence>
<gene>
    <name evidence="2" type="ORF">HXO65_00100</name>
</gene>
<accession>A0A930Q0A2</accession>
<evidence type="ECO:0000313" key="3">
    <source>
        <dbReference type="Proteomes" id="UP000785653"/>
    </source>
</evidence>